<gene>
    <name evidence="2" type="ORF">DPMN_025703</name>
</gene>
<name>A0A9D4LPS0_DREPO</name>
<keyword evidence="3" id="KW-1185">Reference proteome</keyword>
<dbReference type="InterPro" id="IPR049012">
    <property type="entry name" value="Mutator_transp_dom"/>
</dbReference>
<comment type="caution">
    <text evidence="2">The sequence shown here is derived from an EMBL/GenBank/DDBJ whole genome shotgun (WGS) entry which is preliminary data.</text>
</comment>
<evidence type="ECO:0000313" key="3">
    <source>
        <dbReference type="Proteomes" id="UP000828390"/>
    </source>
</evidence>
<protein>
    <recommendedName>
        <fullName evidence="1">Mutator-like transposase domain-containing protein</fullName>
    </recommendedName>
</protein>
<organism evidence="2 3">
    <name type="scientific">Dreissena polymorpha</name>
    <name type="common">Zebra mussel</name>
    <name type="synonym">Mytilus polymorpha</name>
    <dbReference type="NCBI Taxonomy" id="45954"/>
    <lineage>
        <taxon>Eukaryota</taxon>
        <taxon>Metazoa</taxon>
        <taxon>Spiralia</taxon>
        <taxon>Lophotrochozoa</taxon>
        <taxon>Mollusca</taxon>
        <taxon>Bivalvia</taxon>
        <taxon>Autobranchia</taxon>
        <taxon>Heteroconchia</taxon>
        <taxon>Euheterodonta</taxon>
        <taxon>Imparidentia</taxon>
        <taxon>Neoheterodontei</taxon>
        <taxon>Myida</taxon>
        <taxon>Dreissenoidea</taxon>
        <taxon>Dreissenidae</taxon>
        <taxon>Dreissena</taxon>
    </lineage>
</organism>
<dbReference type="AlphaFoldDB" id="A0A9D4LPS0"/>
<reference evidence="2" key="1">
    <citation type="journal article" date="2019" name="bioRxiv">
        <title>The Genome of the Zebra Mussel, Dreissena polymorpha: A Resource for Invasive Species Research.</title>
        <authorList>
            <person name="McCartney M.A."/>
            <person name="Auch B."/>
            <person name="Kono T."/>
            <person name="Mallez S."/>
            <person name="Zhang Y."/>
            <person name="Obille A."/>
            <person name="Becker A."/>
            <person name="Abrahante J.E."/>
            <person name="Garbe J."/>
            <person name="Badalamenti J.P."/>
            <person name="Herman A."/>
            <person name="Mangelson H."/>
            <person name="Liachko I."/>
            <person name="Sullivan S."/>
            <person name="Sone E.D."/>
            <person name="Koren S."/>
            <person name="Silverstein K.A.T."/>
            <person name="Beckman K.B."/>
            <person name="Gohl D.M."/>
        </authorList>
    </citation>
    <scope>NUCLEOTIDE SEQUENCE</scope>
    <source>
        <strain evidence="2">Duluth1</strain>
        <tissue evidence="2">Whole animal</tissue>
    </source>
</reference>
<dbReference type="Pfam" id="PF20700">
    <property type="entry name" value="Mutator"/>
    <property type="match status" value="1"/>
</dbReference>
<evidence type="ECO:0000259" key="1">
    <source>
        <dbReference type="Pfam" id="PF20700"/>
    </source>
</evidence>
<feature type="domain" description="Mutator-like transposase" evidence="1">
    <location>
        <begin position="75"/>
        <end position="199"/>
    </location>
</feature>
<dbReference type="Proteomes" id="UP000828390">
    <property type="component" value="Unassembled WGS sequence"/>
</dbReference>
<sequence length="254" mass="28714">MLERSAFINRIHTSENILTFCDEDGSETPLKPLRPRVNRACNVDRLNVPASSKVHPDLRTNKICVPALLPTMMSTEKRKHRLHNSKCMGVLVIDGVASMKWGFEWKERMKCTFLYVGKYYKLYNEVNIKGKGRRSAQINIVFQISVASTSIGNTISRRILNASNIIAPTPLAMQKQANNVCAALKSLNKNSMADISKNLVTENAKIGQIVPPWSMLNETVVTTTRLSSQTQHHFKRERLLPPPCVNMILKTYTF</sequence>
<evidence type="ECO:0000313" key="2">
    <source>
        <dbReference type="EMBL" id="KAH3862730.1"/>
    </source>
</evidence>
<proteinExistence type="predicted"/>
<accession>A0A9D4LPS0</accession>
<dbReference type="EMBL" id="JAIWYP010000002">
    <property type="protein sequence ID" value="KAH3862730.1"/>
    <property type="molecule type" value="Genomic_DNA"/>
</dbReference>
<reference evidence="2" key="2">
    <citation type="submission" date="2020-11" db="EMBL/GenBank/DDBJ databases">
        <authorList>
            <person name="McCartney M.A."/>
            <person name="Auch B."/>
            <person name="Kono T."/>
            <person name="Mallez S."/>
            <person name="Becker A."/>
            <person name="Gohl D.M."/>
            <person name="Silverstein K.A.T."/>
            <person name="Koren S."/>
            <person name="Bechman K.B."/>
            <person name="Herman A."/>
            <person name="Abrahante J.E."/>
            <person name="Garbe J."/>
        </authorList>
    </citation>
    <scope>NUCLEOTIDE SEQUENCE</scope>
    <source>
        <strain evidence="2">Duluth1</strain>
        <tissue evidence="2">Whole animal</tissue>
    </source>
</reference>